<evidence type="ECO:0000313" key="1">
    <source>
        <dbReference type="EMBL" id="OUQ55457.1"/>
    </source>
</evidence>
<proteinExistence type="predicted"/>
<reference evidence="3 4" key="1">
    <citation type="submission" date="2017-04" db="EMBL/GenBank/DDBJ databases">
        <title>Function of individual gut microbiota members based on whole genome sequencing of pure cultures obtained from chicken caecum.</title>
        <authorList>
            <person name="Medvecky M."/>
            <person name="Cejkova D."/>
            <person name="Polansky O."/>
            <person name="Karasova D."/>
            <person name="Kubasova T."/>
            <person name="Cizek A."/>
            <person name="Rychlik I."/>
        </authorList>
    </citation>
    <scope>NUCLEOTIDE SEQUENCE [LARGE SCALE GENOMIC DNA]</scope>
    <source>
        <strain evidence="3">An101</strain>
        <strain evidence="4">An115</strain>
    </source>
</reference>
<reference evidence="2" key="2">
    <citation type="journal article" date="2018" name="BMC Genomics">
        <title>Whole genome sequencing and function prediction of 133 gut anaerobes isolated from chicken caecum in pure cultures.</title>
        <authorList>
            <person name="Medvecky M."/>
            <person name="Cejkova D."/>
            <person name="Polansky O."/>
            <person name="Karasova D."/>
            <person name="Kubasova T."/>
            <person name="Cizek A."/>
            <person name="Rychlik I."/>
        </authorList>
    </citation>
    <scope>NUCLEOTIDE SEQUENCE</scope>
    <source>
        <strain evidence="2">An101</strain>
        <strain evidence="1">An115</strain>
    </source>
</reference>
<keyword evidence="4" id="KW-1185">Reference proteome</keyword>
<dbReference type="Proteomes" id="UP000195859">
    <property type="component" value="Unassembled WGS sequence"/>
</dbReference>
<protein>
    <submittedName>
        <fullName evidence="2">Uncharacterized protein</fullName>
    </submittedName>
</protein>
<sequence>MLNNELSAEMVDHLTAGILKKYNDKLLSAVQRLFPELDIKEVQSLDDVNRNALGERAVVHVIARDAKRSKYGLIIQVGSQRAGENILEVANGYQEEIIFGRLDCPEEEFKAAYVVFLCREDPFGKGKFRYEYFGGKYDNRTGKTTPAPNVIFFNLDNEDEEIFYKI</sequence>
<dbReference type="AlphaFoldDB" id="A0A1Y4Q3G7"/>
<organism evidence="2 3">
    <name type="scientific">Lactobacillus gallinarum</name>
    <dbReference type="NCBI Taxonomy" id="52242"/>
    <lineage>
        <taxon>Bacteria</taxon>
        <taxon>Bacillati</taxon>
        <taxon>Bacillota</taxon>
        <taxon>Bacilli</taxon>
        <taxon>Lactobacillales</taxon>
        <taxon>Lactobacillaceae</taxon>
        <taxon>Lactobacillus</taxon>
    </lineage>
</organism>
<accession>A0A1Y4Q3G7</accession>
<evidence type="ECO:0000313" key="4">
    <source>
        <dbReference type="Proteomes" id="UP000196293"/>
    </source>
</evidence>
<dbReference type="RefSeq" id="WP_087176590.1">
    <property type="nucleotide sequence ID" value="NZ_NFKZ01000027.1"/>
</dbReference>
<evidence type="ECO:0000313" key="2">
    <source>
        <dbReference type="EMBL" id="OUQ75738.1"/>
    </source>
</evidence>
<name>A0A1Y4Q3G7_9LACO</name>
<dbReference type="EMBL" id="NFLZ01000015">
    <property type="protein sequence ID" value="OUQ75738.1"/>
    <property type="molecule type" value="Genomic_DNA"/>
</dbReference>
<comment type="caution">
    <text evidence="2">The sequence shown here is derived from an EMBL/GenBank/DDBJ whole genome shotgun (WGS) entry which is preliminary data.</text>
</comment>
<dbReference type="EMBL" id="NFLS01000021">
    <property type="protein sequence ID" value="OUQ55457.1"/>
    <property type="molecule type" value="Genomic_DNA"/>
</dbReference>
<dbReference type="Proteomes" id="UP000196293">
    <property type="component" value="Unassembled WGS sequence"/>
</dbReference>
<gene>
    <name evidence="2" type="ORF">B5E44_06540</name>
    <name evidence="1" type="ORF">B5E59_07440</name>
</gene>
<dbReference type="GeneID" id="78203686"/>
<evidence type="ECO:0000313" key="3">
    <source>
        <dbReference type="Proteomes" id="UP000195859"/>
    </source>
</evidence>